<proteinExistence type="predicted"/>
<protein>
    <recommendedName>
        <fullName evidence="4">Transmembrane protein</fullName>
    </recommendedName>
</protein>
<gene>
    <name evidence="2" type="primary">A08g502930.1_BraROA</name>
    <name evidence="2" type="ORF">IGI04_030019</name>
</gene>
<evidence type="ECO:0000313" key="2">
    <source>
        <dbReference type="EMBL" id="KAG5388478.1"/>
    </source>
</evidence>
<keyword evidence="3" id="KW-1185">Reference proteome</keyword>
<accession>A0ABQ7LPI2</accession>
<keyword evidence="1" id="KW-0812">Transmembrane</keyword>
<sequence length="213" mass="23908">MDLMVVKGLPASIVDGFSFNGDGVLDANYDQFYEFPVVRLFLMLLYIVLELHLFGFGQSLVVFLVVGLQLIVPARLCFKIWFFSRMVPQFSDFVYSIFLSLFSHLVALFIAGCVSGGSPFHHVCHSRLFLVSNLSSGFSVVGFHSPSLMLRFFFPCFPWYICVELVSWSFDLFYSELCVSSLAWAPCMWLFCLCGDSYLLAGGCALGMCFPAS</sequence>
<feature type="transmembrane region" description="Helical" evidence="1">
    <location>
        <begin position="61"/>
        <end position="81"/>
    </location>
</feature>
<keyword evidence="1" id="KW-1133">Transmembrane helix</keyword>
<feature type="transmembrane region" description="Helical" evidence="1">
    <location>
        <begin position="32"/>
        <end position="49"/>
    </location>
</feature>
<evidence type="ECO:0008006" key="4">
    <source>
        <dbReference type="Google" id="ProtNLM"/>
    </source>
</evidence>
<organism evidence="2 3">
    <name type="scientific">Brassica rapa subsp. trilocularis</name>
    <dbReference type="NCBI Taxonomy" id="1813537"/>
    <lineage>
        <taxon>Eukaryota</taxon>
        <taxon>Viridiplantae</taxon>
        <taxon>Streptophyta</taxon>
        <taxon>Embryophyta</taxon>
        <taxon>Tracheophyta</taxon>
        <taxon>Spermatophyta</taxon>
        <taxon>Magnoliopsida</taxon>
        <taxon>eudicotyledons</taxon>
        <taxon>Gunneridae</taxon>
        <taxon>Pentapetalae</taxon>
        <taxon>rosids</taxon>
        <taxon>malvids</taxon>
        <taxon>Brassicales</taxon>
        <taxon>Brassicaceae</taxon>
        <taxon>Brassiceae</taxon>
        <taxon>Brassica</taxon>
    </lineage>
</organism>
<keyword evidence="1" id="KW-0472">Membrane</keyword>
<evidence type="ECO:0000256" key="1">
    <source>
        <dbReference type="SAM" id="Phobius"/>
    </source>
</evidence>
<dbReference type="Proteomes" id="UP000823674">
    <property type="component" value="Chromosome A08"/>
</dbReference>
<name>A0ABQ7LPI2_BRACM</name>
<evidence type="ECO:0000313" key="3">
    <source>
        <dbReference type="Proteomes" id="UP000823674"/>
    </source>
</evidence>
<dbReference type="EMBL" id="JADBGQ010000007">
    <property type="protein sequence ID" value="KAG5388478.1"/>
    <property type="molecule type" value="Genomic_DNA"/>
</dbReference>
<reference evidence="2 3" key="1">
    <citation type="submission" date="2021-03" db="EMBL/GenBank/DDBJ databases">
        <authorList>
            <person name="King G.J."/>
            <person name="Bancroft I."/>
            <person name="Baten A."/>
            <person name="Bloomfield J."/>
            <person name="Borpatragohain P."/>
            <person name="He Z."/>
            <person name="Irish N."/>
            <person name="Irwin J."/>
            <person name="Liu K."/>
            <person name="Mauleon R.P."/>
            <person name="Moore J."/>
            <person name="Morris R."/>
            <person name="Ostergaard L."/>
            <person name="Wang B."/>
            <person name="Wells R."/>
        </authorList>
    </citation>
    <scope>NUCLEOTIDE SEQUENCE [LARGE SCALE GENOMIC DNA]</scope>
    <source>
        <strain evidence="2">R-o-18</strain>
        <tissue evidence="2">Leaf</tissue>
    </source>
</reference>
<comment type="caution">
    <text evidence="2">The sequence shown here is derived from an EMBL/GenBank/DDBJ whole genome shotgun (WGS) entry which is preliminary data.</text>
</comment>
<feature type="transmembrane region" description="Helical" evidence="1">
    <location>
        <begin position="93"/>
        <end position="116"/>
    </location>
</feature>
<feature type="transmembrane region" description="Helical" evidence="1">
    <location>
        <begin position="128"/>
        <end position="145"/>
    </location>
</feature>